<dbReference type="RefSeq" id="WP_004888418.1">
    <property type="nucleotide sequence ID" value="NZ_KB849570.1"/>
</dbReference>
<dbReference type="Proteomes" id="UP000013028">
    <property type="component" value="Unassembled WGS sequence"/>
</dbReference>
<gene>
    <name evidence="1" type="ORF">F958_03621</name>
</gene>
<dbReference type="EMBL" id="APPP01000014">
    <property type="protein sequence ID" value="ENV40587.1"/>
    <property type="molecule type" value="Genomic_DNA"/>
</dbReference>
<reference evidence="1 2" key="1">
    <citation type="submission" date="2013-02" db="EMBL/GenBank/DDBJ databases">
        <title>The Genome Sequence of Acinetobacter nosocomialis NIPH 386.</title>
        <authorList>
            <consortium name="The Broad Institute Genome Sequencing Platform"/>
            <consortium name="The Broad Institute Genome Sequencing Center for Infectious Disease"/>
            <person name="Cerqueira G."/>
            <person name="Feldgarden M."/>
            <person name="Courvalin P."/>
            <person name="Perichon B."/>
            <person name="Grillot-Courvalin C."/>
            <person name="Clermont D."/>
            <person name="Rocha E."/>
            <person name="Yoon E.-J."/>
            <person name="Nemec A."/>
            <person name="Walker B."/>
            <person name="Young S.K."/>
            <person name="Zeng Q."/>
            <person name="Gargeya S."/>
            <person name="Fitzgerald M."/>
            <person name="Haas B."/>
            <person name="Abouelleil A."/>
            <person name="Alvarado L."/>
            <person name="Arachchi H.M."/>
            <person name="Berlin A.M."/>
            <person name="Chapman S.B."/>
            <person name="Dewar J."/>
            <person name="Goldberg J."/>
            <person name="Griggs A."/>
            <person name="Gujja S."/>
            <person name="Hansen M."/>
            <person name="Howarth C."/>
            <person name="Imamovic A."/>
            <person name="Larimer J."/>
            <person name="McCowan C."/>
            <person name="Murphy C."/>
            <person name="Neiman D."/>
            <person name="Pearson M."/>
            <person name="Priest M."/>
            <person name="Roberts A."/>
            <person name="Saif S."/>
            <person name="Shea T."/>
            <person name="Sisk P."/>
            <person name="Sykes S."/>
            <person name="Wortman J."/>
            <person name="Nusbaum C."/>
            <person name="Birren B."/>
        </authorList>
    </citation>
    <scope>NUCLEOTIDE SEQUENCE [LARGE SCALE GENOMIC DNA]</scope>
    <source>
        <strain evidence="1 2">NIPH 386</strain>
    </source>
</reference>
<evidence type="ECO:0000313" key="2">
    <source>
        <dbReference type="Proteomes" id="UP000013028"/>
    </source>
</evidence>
<organism evidence="1 2">
    <name type="scientific">Acinetobacter nosocomialis NIPH 386</name>
    <dbReference type="NCBI Taxonomy" id="1217985"/>
    <lineage>
        <taxon>Bacteria</taxon>
        <taxon>Pseudomonadati</taxon>
        <taxon>Pseudomonadota</taxon>
        <taxon>Gammaproteobacteria</taxon>
        <taxon>Moraxellales</taxon>
        <taxon>Moraxellaceae</taxon>
        <taxon>Acinetobacter</taxon>
        <taxon>Acinetobacter calcoaceticus/baumannii complex</taxon>
    </lineage>
</organism>
<evidence type="ECO:0000313" key="1">
    <source>
        <dbReference type="EMBL" id="ENV40587.1"/>
    </source>
</evidence>
<sequence length="52" mass="5920">MPEIIAVILQKVEVIMKEHGYWKVTGSVLLGILIWQFSNILNATAKLIEVIR</sequence>
<protein>
    <submittedName>
        <fullName evidence="1">Uncharacterized protein</fullName>
    </submittedName>
</protein>
<dbReference type="AlphaFoldDB" id="A0AAV3IMT1"/>
<comment type="caution">
    <text evidence="1">The sequence shown here is derived from an EMBL/GenBank/DDBJ whole genome shotgun (WGS) entry which is preliminary data.</text>
</comment>
<accession>A0AAV3IMT1</accession>
<proteinExistence type="predicted"/>
<name>A0AAV3IMT1_ACINO</name>